<comment type="caution">
    <text evidence="1">The sequence shown here is derived from an EMBL/GenBank/DDBJ whole genome shotgun (WGS) entry which is preliminary data.</text>
</comment>
<keyword evidence="2" id="KW-1185">Reference proteome</keyword>
<dbReference type="SUPFAM" id="SSF52047">
    <property type="entry name" value="RNI-like"/>
    <property type="match status" value="1"/>
</dbReference>
<evidence type="ECO:0000313" key="1">
    <source>
        <dbReference type="EMBL" id="PSS34125.1"/>
    </source>
</evidence>
<dbReference type="STRING" id="98765.A0A2R6RVT6"/>
<dbReference type="Gene3D" id="3.80.10.10">
    <property type="entry name" value="Ribonuclease Inhibitor"/>
    <property type="match status" value="1"/>
</dbReference>
<dbReference type="AlphaFoldDB" id="A0A2R6RVT6"/>
<sequence length="589" mass="67367">MEPDNMIPAEQIPAELWMSIFELMDAPGDLSSVVRSCRRFHNYGVRALHRNVVWRSPEQFTNNAPIWAANPGIALSVSSLELGISTLPSDVTAWFVDEVGHVSLYEIPEPPLPHPDEEIVDWPDMIADEDAVEILQGHATSALMKSIDYYKMHHSYATVGLYQAVMNRVMSFTNIKNLSLRHLIFTDQLFGVLYQLPQLSKLHVEFCLFPSRQSITERDPFTLPITDLSLLNLRRQVLRGGDHIHEGHHPFADMDDDVDHVLSLALAHNLRTLRVDSTADVFANVYRKRLGGVYVYTIPGQLQHLYVQRKQAVEGVVQPVYNTEQLYPGAVYSIMERCPTLTTISLAYPLPKHSTFPKPDALPNLTRCEGVLEAVMALTTGRPLEAISILRSDTPTEGILEMLARKANEHPGLQMLSLHCKTWDLEILDAICQLFPELRKLKITFDLREPGKMWEHRDYWSGVQPFEMFDALEEARTHPEFIHGSKGPDEDTVVSFGPHFLYRLEHLHTAHIYALPINQKPDHPPYVFDHTFGSVEEELRNLVIPWNRFCKNLRDVQLHVGYAMRRDYDGGVWRIQTIKDIRDGSDFNF</sequence>
<reference evidence="1 2" key="1">
    <citation type="submission" date="2018-02" db="EMBL/GenBank/DDBJ databases">
        <title>Genome sequence of the basidiomycete white-rot fungus Phlebia centrifuga.</title>
        <authorList>
            <person name="Granchi Z."/>
            <person name="Peng M."/>
            <person name="de Vries R.P."/>
            <person name="Hilden K."/>
            <person name="Makela M.R."/>
            <person name="Grigoriev I."/>
            <person name="Riley R."/>
        </authorList>
    </citation>
    <scope>NUCLEOTIDE SEQUENCE [LARGE SCALE GENOMIC DNA]</scope>
    <source>
        <strain evidence="1 2">FBCC195</strain>
    </source>
</reference>
<proteinExistence type="predicted"/>
<dbReference type="InterPro" id="IPR032675">
    <property type="entry name" value="LRR_dom_sf"/>
</dbReference>
<organism evidence="1 2">
    <name type="scientific">Hermanssonia centrifuga</name>
    <dbReference type="NCBI Taxonomy" id="98765"/>
    <lineage>
        <taxon>Eukaryota</taxon>
        <taxon>Fungi</taxon>
        <taxon>Dikarya</taxon>
        <taxon>Basidiomycota</taxon>
        <taxon>Agaricomycotina</taxon>
        <taxon>Agaricomycetes</taxon>
        <taxon>Polyporales</taxon>
        <taxon>Meruliaceae</taxon>
        <taxon>Hermanssonia</taxon>
    </lineage>
</organism>
<dbReference type="EMBL" id="MLYV02000151">
    <property type="protein sequence ID" value="PSS34125.1"/>
    <property type="molecule type" value="Genomic_DNA"/>
</dbReference>
<protein>
    <submittedName>
        <fullName evidence="1">Uncharacterized protein</fullName>
    </submittedName>
</protein>
<name>A0A2R6RVT6_9APHY</name>
<evidence type="ECO:0000313" key="2">
    <source>
        <dbReference type="Proteomes" id="UP000186601"/>
    </source>
</evidence>
<accession>A0A2R6RVT6</accession>
<dbReference type="OrthoDB" id="5354526at2759"/>
<dbReference type="Proteomes" id="UP000186601">
    <property type="component" value="Unassembled WGS sequence"/>
</dbReference>
<gene>
    <name evidence="1" type="ORF">PHLCEN_2v1835</name>
</gene>